<dbReference type="Proteomes" id="UP000226592">
    <property type="component" value="Unassembled WGS sequence"/>
</dbReference>
<organism evidence="1 2">
    <name type="scientific">Candidatus Iainarchaeum sp</name>
    <dbReference type="NCBI Taxonomy" id="3101447"/>
    <lineage>
        <taxon>Archaea</taxon>
        <taxon>Candidatus Iainarchaeota</taxon>
        <taxon>Candidatus Iainarchaeia</taxon>
        <taxon>Candidatus Iainarchaeales</taxon>
        <taxon>Candidatus Iainarchaeaceae</taxon>
        <taxon>Candidatus Iainarchaeum</taxon>
    </lineage>
</organism>
<gene>
    <name evidence="1" type="ORF">CL943_00180</name>
</gene>
<name>A0A2D6LZV3_9ARCH</name>
<dbReference type="EMBL" id="NZBU01000001">
    <property type="protein sequence ID" value="MAG21708.1"/>
    <property type="molecule type" value="Genomic_DNA"/>
</dbReference>
<evidence type="ECO:0000313" key="2">
    <source>
        <dbReference type="Proteomes" id="UP000226592"/>
    </source>
</evidence>
<comment type="caution">
    <text evidence="1">The sequence shown here is derived from an EMBL/GenBank/DDBJ whole genome shotgun (WGS) entry which is preliminary data.</text>
</comment>
<dbReference type="AlphaFoldDB" id="A0A2D6LZV3"/>
<protein>
    <submittedName>
        <fullName evidence="1">Uncharacterized protein</fullName>
    </submittedName>
</protein>
<evidence type="ECO:0000313" key="1">
    <source>
        <dbReference type="EMBL" id="MAG21708.1"/>
    </source>
</evidence>
<reference evidence="2" key="1">
    <citation type="submission" date="2017-09" db="EMBL/GenBank/DDBJ databases">
        <title>The Reconstruction of 2,631 Draft Metagenome-Assembled Genomes from the Global Oceans.</title>
        <authorList>
            <person name="Tully B.J."/>
            <person name="Graham E.D."/>
            <person name="Heidelberg J.F."/>
        </authorList>
    </citation>
    <scope>NUCLEOTIDE SEQUENCE [LARGE SCALE GENOMIC DNA]</scope>
</reference>
<accession>A0A2D6LZV3</accession>
<proteinExistence type="predicted"/>
<sequence>MKGRKRRLENFDKRAEAAFRARKKGKYRISTRDGRRIMFAVDGHKRLVLKFNPRDVQDALKIQNELTARIKRRNIVPKKYVFVPIKAVVETRSKEWAVQEYLNKPSLNALRKYFEAEKDFKRNGRHKV</sequence>